<sequence>MNLTSKLDWTSKFNIAAVCVSSSFILAVVTGLL</sequence>
<feature type="transmembrane region" description="Helical" evidence="1">
    <location>
        <begin position="13"/>
        <end position="32"/>
    </location>
</feature>
<accession>A0A7W6ICU3</accession>
<evidence type="ECO:0000313" key="2">
    <source>
        <dbReference type="EMBL" id="MBB4039080.1"/>
    </source>
</evidence>
<dbReference type="Proteomes" id="UP000519439">
    <property type="component" value="Unassembled WGS sequence"/>
</dbReference>
<proteinExistence type="predicted"/>
<gene>
    <name evidence="2" type="ORF">GGR34_000715</name>
</gene>
<reference evidence="2 3" key="1">
    <citation type="submission" date="2020-08" db="EMBL/GenBank/DDBJ databases">
        <title>Genomic Encyclopedia of Type Strains, Phase IV (KMG-IV): sequencing the most valuable type-strain genomes for metagenomic binning, comparative biology and taxonomic classification.</title>
        <authorList>
            <person name="Goeker M."/>
        </authorList>
    </citation>
    <scope>NUCLEOTIDE SEQUENCE [LARGE SCALE GENOMIC DNA]</scope>
    <source>
        <strain evidence="2 3">DSM 15743</strain>
    </source>
</reference>
<dbReference type="AlphaFoldDB" id="A0A7W6ICU3"/>
<protein>
    <submittedName>
        <fullName evidence="2">Uncharacterized protein</fullName>
    </submittedName>
</protein>
<dbReference type="EMBL" id="JACIDC010000002">
    <property type="protein sequence ID" value="MBB4039080.1"/>
    <property type="molecule type" value="Genomic_DNA"/>
</dbReference>
<organism evidence="2 3">
    <name type="scientific">Microvirga flocculans</name>
    <dbReference type="NCBI Taxonomy" id="217168"/>
    <lineage>
        <taxon>Bacteria</taxon>
        <taxon>Pseudomonadati</taxon>
        <taxon>Pseudomonadota</taxon>
        <taxon>Alphaproteobacteria</taxon>
        <taxon>Hyphomicrobiales</taxon>
        <taxon>Methylobacteriaceae</taxon>
        <taxon>Microvirga</taxon>
    </lineage>
</organism>
<evidence type="ECO:0000313" key="3">
    <source>
        <dbReference type="Proteomes" id="UP000519439"/>
    </source>
</evidence>
<keyword evidence="1" id="KW-0812">Transmembrane</keyword>
<name>A0A7W6ICU3_9HYPH</name>
<comment type="caution">
    <text evidence="2">The sequence shown here is derived from an EMBL/GenBank/DDBJ whole genome shotgun (WGS) entry which is preliminary data.</text>
</comment>
<evidence type="ECO:0000256" key="1">
    <source>
        <dbReference type="SAM" id="Phobius"/>
    </source>
</evidence>
<keyword evidence="1" id="KW-1133">Transmembrane helix</keyword>
<keyword evidence="1" id="KW-0472">Membrane</keyword>
<keyword evidence="3" id="KW-1185">Reference proteome</keyword>